<reference evidence="1" key="2">
    <citation type="journal article" date="2015" name="Data Brief">
        <title>Shoot transcriptome of the giant reed, Arundo donax.</title>
        <authorList>
            <person name="Barrero R.A."/>
            <person name="Guerrero F.D."/>
            <person name="Moolhuijzen P."/>
            <person name="Goolsby J.A."/>
            <person name="Tidwell J."/>
            <person name="Bellgard S.E."/>
            <person name="Bellgard M.I."/>
        </authorList>
    </citation>
    <scope>NUCLEOTIDE SEQUENCE</scope>
    <source>
        <tissue evidence="1">Shoot tissue taken approximately 20 cm above the soil surface</tissue>
    </source>
</reference>
<name>A0A0A9AQZ8_ARUDO</name>
<organism evidence="1">
    <name type="scientific">Arundo donax</name>
    <name type="common">Giant reed</name>
    <name type="synonym">Donax arundinaceus</name>
    <dbReference type="NCBI Taxonomy" id="35708"/>
    <lineage>
        <taxon>Eukaryota</taxon>
        <taxon>Viridiplantae</taxon>
        <taxon>Streptophyta</taxon>
        <taxon>Embryophyta</taxon>
        <taxon>Tracheophyta</taxon>
        <taxon>Spermatophyta</taxon>
        <taxon>Magnoliopsida</taxon>
        <taxon>Liliopsida</taxon>
        <taxon>Poales</taxon>
        <taxon>Poaceae</taxon>
        <taxon>PACMAD clade</taxon>
        <taxon>Arundinoideae</taxon>
        <taxon>Arundineae</taxon>
        <taxon>Arundo</taxon>
    </lineage>
</organism>
<dbReference type="EMBL" id="GBRH01248388">
    <property type="protein sequence ID" value="JAD49507.1"/>
    <property type="molecule type" value="Transcribed_RNA"/>
</dbReference>
<reference evidence="1" key="1">
    <citation type="submission" date="2014-09" db="EMBL/GenBank/DDBJ databases">
        <authorList>
            <person name="Magalhaes I.L.F."/>
            <person name="Oliveira U."/>
            <person name="Santos F.R."/>
            <person name="Vidigal T.H.D.A."/>
            <person name="Brescovit A.D."/>
            <person name="Santos A.J."/>
        </authorList>
    </citation>
    <scope>NUCLEOTIDE SEQUENCE</scope>
    <source>
        <tissue evidence="1">Shoot tissue taken approximately 20 cm above the soil surface</tissue>
    </source>
</reference>
<protein>
    <submittedName>
        <fullName evidence="1">Uncharacterized protein</fullName>
    </submittedName>
</protein>
<dbReference type="AlphaFoldDB" id="A0A0A9AQZ8"/>
<accession>A0A0A9AQZ8</accession>
<sequence>MGLDSVRIGDLGKYLAPLCGFQCEGQGFFYIENVLKF</sequence>
<evidence type="ECO:0000313" key="1">
    <source>
        <dbReference type="EMBL" id="JAD49507.1"/>
    </source>
</evidence>
<proteinExistence type="predicted"/>